<accession>A0A0L8GFE4</accession>
<reference evidence="1" key="1">
    <citation type="submission" date="2015-07" db="EMBL/GenBank/DDBJ databases">
        <title>MeaNS - Measles Nucleotide Surveillance Program.</title>
        <authorList>
            <person name="Tran T."/>
            <person name="Druce J."/>
        </authorList>
    </citation>
    <scope>NUCLEOTIDE SEQUENCE</scope>
    <source>
        <strain evidence="1">UCB-OBI-ISO-001</strain>
        <tissue evidence="1">Gonad</tissue>
    </source>
</reference>
<gene>
    <name evidence="1" type="ORF">OCBIM_22034494mg</name>
</gene>
<evidence type="ECO:0000313" key="1">
    <source>
        <dbReference type="EMBL" id="KOF75579.1"/>
    </source>
</evidence>
<proteinExistence type="predicted"/>
<name>A0A0L8GFE4_OCTBM</name>
<organism evidence="1">
    <name type="scientific">Octopus bimaculoides</name>
    <name type="common">California two-spotted octopus</name>
    <dbReference type="NCBI Taxonomy" id="37653"/>
    <lineage>
        <taxon>Eukaryota</taxon>
        <taxon>Metazoa</taxon>
        <taxon>Spiralia</taxon>
        <taxon>Lophotrochozoa</taxon>
        <taxon>Mollusca</taxon>
        <taxon>Cephalopoda</taxon>
        <taxon>Coleoidea</taxon>
        <taxon>Octopodiformes</taxon>
        <taxon>Octopoda</taxon>
        <taxon>Incirrata</taxon>
        <taxon>Octopodidae</taxon>
        <taxon>Octopus</taxon>
    </lineage>
</organism>
<protein>
    <submittedName>
        <fullName evidence="1">Uncharacterized protein</fullName>
    </submittedName>
</protein>
<dbReference type="AlphaFoldDB" id="A0A0L8GFE4"/>
<sequence length="62" mass="6838">MNSSSSKTSIDTAVHRSCILPQTLIPWVSEKNGLLFLTLRTIPYLLSIPPPPSLIRPPHKSS</sequence>
<dbReference type="EMBL" id="KQ422062">
    <property type="protein sequence ID" value="KOF75579.1"/>
    <property type="molecule type" value="Genomic_DNA"/>
</dbReference>